<organism evidence="1 2">
    <name type="scientific">Liparis tanakae</name>
    <name type="common">Tanaka's snailfish</name>
    <dbReference type="NCBI Taxonomy" id="230148"/>
    <lineage>
        <taxon>Eukaryota</taxon>
        <taxon>Metazoa</taxon>
        <taxon>Chordata</taxon>
        <taxon>Craniata</taxon>
        <taxon>Vertebrata</taxon>
        <taxon>Euteleostomi</taxon>
        <taxon>Actinopterygii</taxon>
        <taxon>Neopterygii</taxon>
        <taxon>Teleostei</taxon>
        <taxon>Neoteleostei</taxon>
        <taxon>Acanthomorphata</taxon>
        <taxon>Eupercaria</taxon>
        <taxon>Perciformes</taxon>
        <taxon>Cottioidei</taxon>
        <taxon>Cottales</taxon>
        <taxon>Liparidae</taxon>
        <taxon>Liparis</taxon>
    </lineage>
</organism>
<name>A0A4Z2ICJ4_9TELE</name>
<dbReference type="AlphaFoldDB" id="A0A4Z2ICJ4"/>
<keyword evidence="2" id="KW-1185">Reference proteome</keyword>
<protein>
    <submittedName>
        <fullName evidence="1">Uncharacterized protein</fullName>
    </submittedName>
</protein>
<proteinExistence type="predicted"/>
<evidence type="ECO:0000313" key="2">
    <source>
        <dbReference type="Proteomes" id="UP000314294"/>
    </source>
</evidence>
<dbReference type="Proteomes" id="UP000314294">
    <property type="component" value="Unassembled WGS sequence"/>
</dbReference>
<reference evidence="1 2" key="1">
    <citation type="submission" date="2019-03" db="EMBL/GenBank/DDBJ databases">
        <title>First draft genome of Liparis tanakae, snailfish: a comprehensive survey of snailfish specific genes.</title>
        <authorList>
            <person name="Kim W."/>
            <person name="Song I."/>
            <person name="Jeong J.-H."/>
            <person name="Kim D."/>
            <person name="Kim S."/>
            <person name="Ryu S."/>
            <person name="Song J.Y."/>
            <person name="Lee S.K."/>
        </authorList>
    </citation>
    <scope>NUCLEOTIDE SEQUENCE [LARGE SCALE GENOMIC DNA]</scope>
    <source>
        <tissue evidence="1">Muscle</tissue>
    </source>
</reference>
<gene>
    <name evidence="1" type="ORF">EYF80_014562</name>
</gene>
<sequence length="89" mass="9460">MQCSLISPAHYKQAKKKEGITNGLQWWAGVLSAQGKVSTLGSLGTRGALGEMVVVVVGLHAAAVHRRVQRSDAGVAALSSMYPERAMRK</sequence>
<comment type="caution">
    <text evidence="1">The sequence shown here is derived from an EMBL/GenBank/DDBJ whole genome shotgun (WGS) entry which is preliminary data.</text>
</comment>
<evidence type="ECO:0000313" key="1">
    <source>
        <dbReference type="EMBL" id="TNN75152.1"/>
    </source>
</evidence>
<accession>A0A4Z2ICJ4</accession>
<dbReference type="EMBL" id="SRLO01000106">
    <property type="protein sequence ID" value="TNN75152.1"/>
    <property type="molecule type" value="Genomic_DNA"/>
</dbReference>